<dbReference type="InterPro" id="IPR000639">
    <property type="entry name" value="Epox_hydrolase-like"/>
</dbReference>
<evidence type="ECO:0000259" key="2">
    <source>
        <dbReference type="Pfam" id="PF00561"/>
    </source>
</evidence>
<dbReference type="PRINTS" id="PR00412">
    <property type="entry name" value="EPOXHYDRLASE"/>
</dbReference>
<keyword evidence="4" id="KW-1185">Reference proteome</keyword>
<dbReference type="GO" id="GO:0016787">
    <property type="term" value="F:hydrolase activity"/>
    <property type="evidence" value="ECO:0007669"/>
    <property type="project" value="UniProtKB-KW"/>
</dbReference>
<dbReference type="Proteomes" id="UP000465609">
    <property type="component" value="Chromosome"/>
</dbReference>
<evidence type="ECO:0000313" key="4">
    <source>
        <dbReference type="Proteomes" id="UP000465609"/>
    </source>
</evidence>
<accession>A0ABN5Z4D1</accession>
<dbReference type="PANTHER" id="PTHR43798">
    <property type="entry name" value="MONOACYLGLYCEROL LIPASE"/>
    <property type="match status" value="1"/>
</dbReference>
<dbReference type="SUPFAM" id="SSF53474">
    <property type="entry name" value="alpha/beta-Hydrolases"/>
    <property type="match status" value="1"/>
</dbReference>
<dbReference type="InterPro" id="IPR050266">
    <property type="entry name" value="AB_hydrolase_sf"/>
</dbReference>
<reference evidence="3 4" key="1">
    <citation type="journal article" date="2019" name="Emerg. Microbes Infect.">
        <title>Comprehensive subspecies identification of 175 nontuberculous mycobacteria species based on 7547 genomic profiles.</title>
        <authorList>
            <person name="Matsumoto Y."/>
            <person name="Kinjo T."/>
            <person name="Motooka D."/>
            <person name="Nabeya D."/>
            <person name="Jung N."/>
            <person name="Uechi K."/>
            <person name="Horii T."/>
            <person name="Iida T."/>
            <person name="Fujita J."/>
            <person name="Nakamura S."/>
        </authorList>
    </citation>
    <scope>NUCLEOTIDE SEQUENCE [LARGE SCALE GENOMIC DNA]</scope>
    <source>
        <strain evidence="3 4">JCM 15296</strain>
    </source>
</reference>
<dbReference type="Gene3D" id="3.40.50.1820">
    <property type="entry name" value="alpha/beta hydrolase"/>
    <property type="match status" value="1"/>
</dbReference>
<dbReference type="PRINTS" id="PR00111">
    <property type="entry name" value="ABHYDROLASE"/>
</dbReference>
<protein>
    <submittedName>
        <fullName evidence="3">Alpha/beta hydrolase</fullName>
    </submittedName>
</protein>
<dbReference type="EMBL" id="AP022577">
    <property type="protein sequence ID" value="BBX87866.1"/>
    <property type="molecule type" value="Genomic_DNA"/>
</dbReference>
<feature type="domain" description="AB hydrolase-1" evidence="2">
    <location>
        <begin position="44"/>
        <end position="284"/>
    </location>
</feature>
<evidence type="ECO:0000256" key="1">
    <source>
        <dbReference type="ARBA" id="ARBA00022801"/>
    </source>
</evidence>
<keyword evidence="1 3" id="KW-0378">Hydrolase</keyword>
<dbReference type="InterPro" id="IPR029058">
    <property type="entry name" value="AB_hydrolase_fold"/>
</dbReference>
<name>A0ABN5Z4D1_9MYCO</name>
<dbReference type="InterPro" id="IPR000073">
    <property type="entry name" value="AB_hydrolase_1"/>
</dbReference>
<dbReference type="PANTHER" id="PTHR43798:SF31">
    <property type="entry name" value="AB HYDROLASE SUPERFAMILY PROTEIN YCLE"/>
    <property type="match status" value="1"/>
</dbReference>
<dbReference type="Pfam" id="PF00561">
    <property type="entry name" value="Abhydrolase_1"/>
    <property type="match status" value="1"/>
</dbReference>
<dbReference type="RefSeq" id="WP_138230307.1">
    <property type="nucleotide sequence ID" value="NZ_AP022577.1"/>
</dbReference>
<sequence>MSRSTITPPSDDLRVRRDHRILADDGASLAVTDWAVPGSGDTAVFLHGLCLSLLSWKTQIGHLQRRCGSTRIIGYDHRGHGDSSGAGVRTYRIEQLADDLDQVLTALKVTGPVTLIGHSLGAMVALNFLSRRKHRCAATVRGLVLCTTAAGRLPERGVGRLLTAPMVGGLAGAVEHVPDCVTTAVTIPMRMALDRMRNHGGPVQRSLTGVAASALANTPLSTAVGFLPSLRDFDQHHSLTKITAHTTILSGGMDVLTPPAHAYEMAAAIPNAVHVHVPHAGHMLPQQAPGVVSDAIVRTVTAARLSSTAHTADAVGTASHAG</sequence>
<gene>
    <name evidence="3" type="ORF">MAUB_57390</name>
</gene>
<organism evidence="3 4">
    <name type="scientific">Mycolicibacterium aubagnense</name>
    <dbReference type="NCBI Taxonomy" id="319707"/>
    <lineage>
        <taxon>Bacteria</taxon>
        <taxon>Bacillati</taxon>
        <taxon>Actinomycetota</taxon>
        <taxon>Actinomycetes</taxon>
        <taxon>Mycobacteriales</taxon>
        <taxon>Mycobacteriaceae</taxon>
        <taxon>Mycolicibacterium</taxon>
    </lineage>
</organism>
<proteinExistence type="predicted"/>
<evidence type="ECO:0000313" key="3">
    <source>
        <dbReference type="EMBL" id="BBX87866.1"/>
    </source>
</evidence>